<evidence type="ECO:0000313" key="2">
    <source>
        <dbReference type="EMBL" id="MTW25926.1"/>
    </source>
</evidence>
<accession>A0A6G2DXG3</accession>
<feature type="transmembrane region" description="Helical" evidence="1">
    <location>
        <begin position="15"/>
        <end position="33"/>
    </location>
</feature>
<protein>
    <submittedName>
        <fullName evidence="2">Uncharacterized protein</fullName>
    </submittedName>
</protein>
<evidence type="ECO:0000256" key="1">
    <source>
        <dbReference type="SAM" id="Phobius"/>
    </source>
</evidence>
<organism evidence="2 3">
    <name type="scientific">Streptococcus pneumoniae</name>
    <dbReference type="NCBI Taxonomy" id="1313"/>
    <lineage>
        <taxon>Bacteria</taxon>
        <taxon>Bacillati</taxon>
        <taxon>Bacillota</taxon>
        <taxon>Bacilli</taxon>
        <taxon>Lactobacillales</taxon>
        <taxon>Streptococcaceae</taxon>
        <taxon>Streptococcus</taxon>
    </lineage>
</organism>
<keyword evidence="1" id="KW-1133">Transmembrane helix</keyword>
<keyword evidence="1" id="KW-0812">Transmembrane</keyword>
<reference evidence="2 3" key="1">
    <citation type="submission" date="2019-11" db="EMBL/GenBank/DDBJ databases">
        <title>Growth characteristics of pneumococcus vary with the chemical composition of the capsule and with environmental conditions.</title>
        <authorList>
            <person name="Tothpal A."/>
            <person name="Desobry K."/>
            <person name="Joshi S."/>
            <person name="Wyllie A.L."/>
            <person name="Weinberger D.M."/>
        </authorList>
    </citation>
    <scope>NUCLEOTIDE SEQUENCE [LARGE SCALE GENOMIC DNA]</scope>
    <source>
        <strain evidence="3">pnumococcus23A</strain>
    </source>
</reference>
<sequence length="62" mass="7015">MTDAIHKERKRAPQAIGRSIITISVVALFNLLFDQWDKTDTLIAVGYVGAHIFIYFNPPEIV</sequence>
<feature type="non-terminal residue" evidence="2">
    <location>
        <position position="62"/>
    </location>
</feature>
<name>A0A6G2DXG3_STREE</name>
<dbReference type="AlphaFoldDB" id="A0A6G2DXG3"/>
<keyword evidence="1" id="KW-0472">Membrane</keyword>
<dbReference type="RefSeq" id="WP_155459822.1">
    <property type="nucleotide sequence ID" value="NZ_WNHS01000905.1"/>
</dbReference>
<evidence type="ECO:0000313" key="3">
    <source>
        <dbReference type="Proteomes" id="UP000490982"/>
    </source>
</evidence>
<dbReference type="Proteomes" id="UP000490982">
    <property type="component" value="Unassembled WGS sequence"/>
</dbReference>
<proteinExistence type="predicted"/>
<dbReference type="EMBL" id="WNHS01000905">
    <property type="protein sequence ID" value="MTW25926.1"/>
    <property type="molecule type" value="Genomic_DNA"/>
</dbReference>
<comment type="caution">
    <text evidence="2">The sequence shown here is derived from an EMBL/GenBank/DDBJ whole genome shotgun (WGS) entry which is preliminary data.</text>
</comment>
<gene>
    <name evidence="2" type="ORF">GM537_14210</name>
</gene>